<gene>
    <name evidence="1" type="ORF">ACAOBT_LOCUS20604</name>
</gene>
<sequence length="127" mass="14373">MYRFTKDTSSRRLFVQGTTSDSVSPSPEPVDLKAIHTKKRLSTEVLGSSLESVKTSRCGDDGRRRITTKILRKVTTMTRGEEQSRDEDLVRQANVRSIESGKEVVECTNKKVKVRATVWLNSSVHLY</sequence>
<dbReference type="Proteomes" id="UP001152888">
    <property type="component" value="Unassembled WGS sequence"/>
</dbReference>
<proteinExistence type="predicted"/>
<reference evidence="1" key="1">
    <citation type="submission" date="2022-03" db="EMBL/GenBank/DDBJ databases">
        <authorList>
            <person name="Sayadi A."/>
        </authorList>
    </citation>
    <scope>NUCLEOTIDE SEQUENCE</scope>
</reference>
<dbReference type="AlphaFoldDB" id="A0A9P0PMY0"/>
<accession>A0A9P0PMY0</accession>
<name>A0A9P0PMY0_ACAOB</name>
<dbReference type="OrthoDB" id="7691352at2759"/>
<protein>
    <submittedName>
        <fullName evidence="1">Uncharacterized protein</fullName>
    </submittedName>
</protein>
<dbReference type="EMBL" id="CAKOFQ010007130">
    <property type="protein sequence ID" value="CAH1991994.1"/>
    <property type="molecule type" value="Genomic_DNA"/>
</dbReference>
<organism evidence="1 2">
    <name type="scientific">Acanthoscelides obtectus</name>
    <name type="common">Bean weevil</name>
    <name type="synonym">Bruchus obtectus</name>
    <dbReference type="NCBI Taxonomy" id="200917"/>
    <lineage>
        <taxon>Eukaryota</taxon>
        <taxon>Metazoa</taxon>
        <taxon>Ecdysozoa</taxon>
        <taxon>Arthropoda</taxon>
        <taxon>Hexapoda</taxon>
        <taxon>Insecta</taxon>
        <taxon>Pterygota</taxon>
        <taxon>Neoptera</taxon>
        <taxon>Endopterygota</taxon>
        <taxon>Coleoptera</taxon>
        <taxon>Polyphaga</taxon>
        <taxon>Cucujiformia</taxon>
        <taxon>Chrysomeloidea</taxon>
        <taxon>Chrysomelidae</taxon>
        <taxon>Bruchinae</taxon>
        <taxon>Bruchini</taxon>
        <taxon>Acanthoscelides</taxon>
    </lineage>
</organism>
<comment type="caution">
    <text evidence="1">The sequence shown here is derived from an EMBL/GenBank/DDBJ whole genome shotgun (WGS) entry which is preliminary data.</text>
</comment>
<evidence type="ECO:0000313" key="1">
    <source>
        <dbReference type="EMBL" id="CAH1991994.1"/>
    </source>
</evidence>
<keyword evidence="2" id="KW-1185">Reference proteome</keyword>
<evidence type="ECO:0000313" key="2">
    <source>
        <dbReference type="Proteomes" id="UP001152888"/>
    </source>
</evidence>